<dbReference type="GO" id="GO:0000972">
    <property type="term" value="P:transcription-dependent tethering of RNA polymerase II gene DNA at nuclear periphery"/>
    <property type="evidence" value="ECO:0007669"/>
    <property type="project" value="TreeGrafter"/>
</dbReference>
<accession>A0A2B7XXX3</accession>
<dbReference type="SUPFAM" id="SSF117289">
    <property type="entry name" value="Nucleoporin domain"/>
    <property type="match status" value="1"/>
</dbReference>
<gene>
    <name evidence="11" type="ORF">AJ80_06183</name>
</gene>
<evidence type="ECO:0000256" key="7">
    <source>
        <dbReference type="ARBA" id="ARBA00023242"/>
    </source>
</evidence>
<dbReference type="EMBL" id="PDNA01000100">
    <property type="protein sequence ID" value="PGH13795.1"/>
    <property type="molecule type" value="Genomic_DNA"/>
</dbReference>
<feature type="region of interest" description="Disordered" evidence="8">
    <location>
        <begin position="1"/>
        <end position="48"/>
    </location>
</feature>
<dbReference type="OrthoDB" id="103454at2759"/>
<dbReference type="GO" id="GO:0017056">
    <property type="term" value="F:structural constituent of nuclear pore"/>
    <property type="evidence" value="ECO:0007669"/>
    <property type="project" value="InterPro"/>
</dbReference>
<keyword evidence="5" id="KW-0653">Protein transport</keyword>
<keyword evidence="12" id="KW-1185">Reference proteome</keyword>
<evidence type="ECO:0000313" key="11">
    <source>
        <dbReference type="EMBL" id="PGH13795.1"/>
    </source>
</evidence>
<protein>
    <recommendedName>
        <fullName evidence="13">Nucleoporin Nup133/Nup155-like C-terminal domain-containing protein</fullName>
    </recommendedName>
</protein>
<evidence type="ECO:0000256" key="5">
    <source>
        <dbReference type="ARBA" id="ARBA00022927"/>
    </source>
</evidence>
<comment type="similarity">
    <text evidence="2">Belongs to the nucleoporin Nup133 family.</text>
</comment>
<keyword evidence="4" id="KW-0509">mRNA transport</keyword>
<evidence type="ECO:0000256" key="1">
    <source>
        <dbReference type="ARBA" id="ARBA00004259"/>
    </source>
</evidence>
<evidence type="ECO:0000256" key="4">
    <source>
        <dbReference type="ARBA" id="ARBA00022816"/>
    </source>
</evidence>
<dbReference type="PANTHER" id="PTHR13405:SF11">
    <property type="entry name" value="NUCLEAR PORE COMPLEX PROTEIN NUP133"/>
    <property type="match status" value="1"/>
</dbReference>
<evidence type="ECO:0000313" key="12">
    <source>
        <dbReference type="Proteomes" id="UP000224634"/>
    </source>
</evidence>
<sequence length="1328" mass="149017">MFSNTVAPLPSIAALRNPRRRQRTSSDETVQPPKAKRQRSALRRSGNEAFDLAQNHGEHVDPFEGGPVSAISPSPDGITNSNDLPLRGPRKTEKRGDYADGAITLANNDYYTVSHLLSLPEEARDDPAVPLRYIISPSDGHCLALSHTEAIVWPYTTKSSSPSADSVLKLPLHNPPKYPDDALPLGTFLSKPTGGSPGLMVVTSTGKITLWETVSNVSILGLAKQKQTGVQGAIPGMMSGEVATDIINAEPSGIVVTLSTGRLAHVSLRDSQGKLAITVQVLQAGASRSSSLGLFGGIRNVLSGSPWKRNVTATKAGVSSQRGQRDIVTATSSGEFELWDTHWNNGSTFKTQLDARRSILQTLEQAKVAVDEGAQNSFQLLDFAFDQTESRGSRGGSEDSDTLYSIWALVAVNRQSRLSYFVVGLNLGASTATADVVYPIHIGESFTQYAPTSAPKLFVPKPGDTAFVVFSDSVVLLSLTPVSISPSSQLLMEESDGVSTPFQDPLRFREGKGYCVLGCGIEVQDKDHKYTSCVLMVRNFGLLRISSLPRPVSEEGIEETRVSAKSRLEQAIFYGSKEHNPLDFTSYSELRASQADLEIAALELSDEILRSSSKFIPTTVPSLEQQMKIRAIALHDLALYLKKHHVPLSHLTRWRLLWGAEKMAAQRAIWRVQQSYTTDDPNYQTHLSHILEQMGEKFRTKLDPTTGDSDQVRHWFVYDTWRTEFIIPWILHGMRNTDNKAPKLNCEFVEQLREANDLSLATLESAFQFRDDNIALYGLGDDLGDDVRMTTADYKDLPEFWTSFSINYTETENLLNLELNASVQCMHQMDHAAKKEEFFDPKIPQTIDTIQRNIPRHFRAFSRLHIERVQWCEAQQDKKSQDEGQALQQSRSKKRKLELYKLAAVGFLEEAMSLAESSRDMDALVELMVELQEQIRERQTSQGKLRNGQMVVDDEAEDWQRRIDKYFDMFSEAWSDAYFNRLIATSQPTRLLEMPEYQKHITPYLRKRPMYAKLSWINDVVGESDYNIAAEGLRTLALEQETDLWSKRVQLSLGKLATFAAFEKSKSEDYVSLQDQVQRYEEPLRLCTFQEMLQEHIRPATHGAIDQSAEIDFTLEVFANEIVKDRPALGEVLRKGLEKLVRRNPLEVDELIDVLTLIDPVEYDEAVDIDEVIGHEFSLALRALRVSEQATQDADYRQAMEKMIWRRCMIRDDWVSLNKTDRKGDSEVEGAVRATALFKTVANMFEVFGDTTAIRPPGSPADLLTLDDIPKSLPRTISAAQHVAMCQDLETEVELLREYVDTGRLDDWFQWIIDAVKGSLPTGNSEEQ</sequence>
<dbReference type="InterPro" id="IPR014908">
    <property type="entry name" value="Nucleoporin_Nup133/Nup155_N"/>
</dbReference>
<feature type="region of interest" description="Disordered" evidence="8">
    <location>
        <begin position="72"/>
        <end position="95"/>
    </location>
</feature>
<dbReference type="GO" id="GO:0016973">
    <property type="term" value="P:poly(A)+ mRNA export from nucleus"/>
    <property type="evidence" value="ECO:0007669"/>
    <property type="project" value="TreeGrafter"/>
</dbReference>
<dbReference type="GO" id="GO:0031080">
    <property type="term" value="C:nuclear pore outer ring"/>
    <property type="evidence" value="ECO:0007669"/>
    <property type="project" value="TreeGrafter"/>
</dbReference>
<dbReference type="InterPro" id="IPR015943">
    <property type="entry name" value="WD40/YVTN_repeat-like_dom_sf"/>
</dbReference>
<feature type="domain" description="Nucleoporin Nup133/Nup155-like N-terminal" evidence="10">
    <location>
        <begin position="107"/>
        <end position="544"/>
    </location>
</feature>
<dbReference type="Gene3D" id="1.20.58.1380">
    <property type="match status" value="1"/>
</dbReference>
<evidence type="ECO:0000259" key="9">
    <source>
        <dbReference type="Pfam" id="PF03177"/>
    </source>
</evidence>
<dbReference type="Proteomes" id="UP000224634">
    <property type="component" value="Unassembled WGS sequence"/>
</dbReference>
<dbReference type="Pfam" id="PF03177">
    <property type="entry name" value="Nucleoporin_C"/>
    <property type="match status" value="1"/>
</dbReference>
<reference evidence="11 12" key="1">
    <citation type="submission" date="2017-10" db="EMBL/GenBank/DDBJ databases">
        <title>Comparative genomics in systemic dimorphic fungi from Ajellomycetaceae.</title>
        <authorList>
            <person name="Munoz J.F."/>
            <person name="Mcewen J.G."/>
            <person name="Clay O.K."/>
            <person name="Cuomo C.A."/>
        </authorList>
    </citation>
    <scope>NUCLEOTIDE SEQUENCE [LARGE SCALE GENOMIC DNA]</scope>
    <source>
        <strain evidence="11 12">UAMH7299</strain>
    </source>
</reference>
<evidence type="ECO:0000256" key="8">
    <source>
        <dbReference type="SAM" id="MobiDB-lite"/>
    </source>
</evidence>
<evidence type="ECO:0000256" key="3">
    <source>
        <dbReference type="ARBA" id="ARBA00022448"/>
    </source>
</evidence>
<proteinExistence type="inferred from homology"/>
<evidence type="ECO:0008006" key="13">
    <source>
        <dbReference type="Google" id="ProtNLM"/>
    </source>
</evidence>
<evidence type="ECO:0000256" key="6">
    <source>
        <dbReference type="ARBA" id="ARBA00023010"/>
    </source>
</evidence>
<comment type="caution">
    <text evidence="11">The sequence shown here is derived from an EMBL/GenBank/DDBJ whole genome shotgun (WGS) entry which is preliminary data.</text>
</comment>
<dbReference type="PANTHER" id="PTHR13405">
    <property type="entry name" value="NUCLEAR PORE COMPLEX PROTEIN NUP133"/>
    <property type="match status" value="1"/>
</dbReference>
<keyword evidence="6" id="KW-0811">Translocation</keyword>
<keyword evidence="7" id="KW-0539">Nucleus</keyword>
<name>A0A2B7XXX3_POLH7</name>
<comment type="subcellular location">
    <subcellularLocation>
        <location evidence="1">Nucleus envelope</location>
    </subcellularLocation>
</comment>
<dbReference type="InterPro" id="IPR007187">
    <property type="entry name" value="Nucleoporin_Nup133/Nup155_C"/>
</dbReference>
<dbReference type="STRING" id="1447883.A0A2B7XXX3"/>
<evidence type="ECO:0000259" key="10">
    <source>
        <dbReference type="Pfam" id="PF08801"/>
    </source>
</evidence>
<dbReference type="InterPro" id="IPR037624">
    <property type="entry name" value="Nup133-like"/>
</dbReference>
<dbReference type="Gene3D" id="2.130.10.10">
    <property type="entry name" value="YVTN repeat-like/Quinoprotein amine dehydrogenase"/>
    <property type="match status" value="1"/>
</dbReference>
<evidence type="ECO:0000256" key="2">
    <source>
        <dbReference type="ARBA" id="ARBA00005569"/>
    </source>
</evidence>
<dbReference type="GO" id="GO:0006606">
    <property type="term" value="P:protein import into nucleus"/>
    <property type="evidence" value="ECO:0007669"/>
    <property type="project" value="TreeGrafter"/>
</dbReference>
<organism evidence="11 12">
    <name type="scientific">Polytolypa hystricis (strain UAMH7299)</name>
    <dbReference type="NCBI Taxonomy" id="1447883"/>
    <lineage>
        <taxon>Eukaryota</taxon>
        <taxon>Fungi</taxon>
        <taxon>Dikarya</taxon>
        <taxon>Ascomycota</taxon>
        <taxon>Pezizomycotina</taxon>
        <taxon>Eurotiomycetes</taxon>
        <taxon>Eurotiomycetidae</taxon>
        <taxon>Onygenales</taxon>
        <taxon>Onygenales incertae sedis</taxon>
        <taxon>Polytolypa</taxon>
    </lineage>
</organism>
<feature type="domain" description="Nucleoporin Nup133/Nup155-like C-terminal" evidence="9">
    <location>
        <begin position="656"/>
        <end position="1310"/>
    </location>
</feature>
<dbReference type="Pfam" id="PF08801">
    <property type="entry name" value="Nucleoporin_N"/>
    <property type="match status" value="1"/>
</dbReference>
<keyword evidence="3" id="KW-0813">Transport</keyword>
<dbReference type="Gene3D" id="1.25.40.700">
    <property type="match status" value="1"/>
</dbReference>